<keyword evidence="1" id="KW-0472">Membrane</keyword>
<dbReference type="EMBL" id="AYYH01000011">
    <property type="protein sequence ID" value="KRN10323.1"/>
    <property type="molecule type" value="Genomic_DNA"/>
</dbReference>
<proteinExistence type="predicted"/>
<protein>
    <submittedName>
        <fullName evidence="2">Uncharacterized protein</fullName>
    </submittedName>
</protein>
<keyword evidence="1" id="KW-0812">Transmembrane</keyword>
<name>A0A0R2E420_9LACO</name>
<keyword evidence="3" id="KW-1185">Reference proteome</keyword>
<sequence>MYLRDCKGFSLYGGEGVKKLGSGIGFWSKLSLVLALAQLLMAIYKEIQVAKGEKVNNRRQK</sequence>
<evidence type="ECO:0000256" key="1">
    <source>
        <dbReference type="SAM" id="Phobius"/>
    </source>
</evidence>
<feature type="transmembrane region" description="Helical" evidence="1">
    <location>
        <begin position="24"/>
        <end position="44"/>
    </location>
</feature>
<evidence type="ECO:0000313" key="3">
    <source>
        <dbReference type="Proteomes" id="UP000050898"/>
    </source>
</evidence>
<dbReference type="Proteomes" id="UP000050898">
    <property type="component" value="Unassembled WGS sequence"/>
</dbReference>
<keyword evidence="1" id="KW-1133">Transmembrane helix</keyword>
<comment type="caution">
    <text evidence="2">The sequence shown here is derived from an EMBL/GenBank/DDBJ whole genome shotgun (WGS) entry which is preliminary data.</text>
</comment>
<gene>
    <name evidence="2" type="ORF">FD00_GL000269</name>
</gene>
<accession>A0A0R2E420</accession>
<dbReference type="PATRIC" id="fig|1046596.6.peg.277"/>
<evidence type="ECO:0000313" key="2">
    <source>
        <dbReference type="EMBL" id="KRN10323.1"/>
    </source>
</evidence>
<dbReference type="AlphaFoldDB" id="A0A0R2E420"/>
<organism evidence="2 3">
    <name type="scientific">Liquorilactobacillus mali KCTC 3596 = DSM 20444</name>
    <dbReference type="NCBI Taxonomy" id="1046596"/>
    <lineage>
        <taxon>Bacteria</taxon>
        <taxon>Bacillati</taxon>
        <taxon>Bacillota</taxon>
        <taxon>Bacilli</taxon>
        <taxon>Lactobacillales</taxon>
        <taxon>Lactobacillaceae</taxon>
        <taxon>Liquorilactobacillus</taxon>
    </lineage>
</organism>
<reference evidence="2 3" key="1">
    <citation type="journal article" date="2015" name="Genome Announc.">
        <title>Expanding the biotechnology potential of lactobacilli through comparative genomics of 213 strains and associated genera.</title>
        <authorList>
            <person name="Sun Z."/>
            <person name="Harris H.M."/>
            <person name="McCann A."/>
            <person name="Guo C."/>
            <person name="Argimon S."/>
            <person name="Zhang W."/>
            <person name="Yang X."/>
            <person name="Jeffery I.B."/>
            <person name="Cooney J.C."/>
            <person name="Kagawa T.F."/>
            <person name="Liu W."/>
            <person name="Song Y."/>
            <person name="Salvetti E."/>
            <person name="Wrobel A."/>
            <person name="Rasinkangas P."/>
            <person name="Parkhill J."/>
            <person name="Rea M.C."/>
            <person name="O'Sullivan O."/>
            <person name="Ritari J."/>
            <person name="Douillard F.P."/>
            <person name="Paul Ross R."/>
            <person name="Yang R."/>
            <person name="Briner A.E."/>
            <person name="Felis G.E."/>
            <person name="de Vos W.M."/>
            <person name="Barrangou R."/>
            <person name="Klaenhammer T.R."/>
            <person name="Caufield P.W."/>
            <person name="Cui Y."/>
            <person name="Zhang H."/>
            <person name="O'Toole P.W."/>
        </authorList>
    </citation>
    <scope>NUCLEOTIDE SEQUENCE [LARGE SCALE GENOMIC DNA]</scope>
    <source>
        <strain evidence="2 3">DSM 20444</strain>
    </source>
</reference>